<evidence type="ECO:0000256" key="2">
    <source>
        <dbReference type="RuleBase" id="RU003616"/>
    </source>
</evidence>
<proteinExistence type="inferred from homology"/>
<dbReference type="InterPro" id="IPR008978">
    <property type="entry name" value="HSP20-like_chaperone"/>
</dbReference>
<dbReference type="SUPFAM" id="SSF47413">
    <property type="entry name" value="lambda repressor-like DNA-binding domains"/>
    <property type="match status" value="1"/>
</dbReference>
<dbReference type="PROSITE" id="PS01031">
    <property type="entry name" value="SHSP"/>
    <property type="match status" value="1"/>
</dbReference>
<dbReference type="CDD" id="cd00093">
    <property type="entry name" value="HTH_XRE"/>
    <property type="match status" value="1"/>
</dbReference>
<feature type="domain" description="SHSP" evidence="3">
    <location>
        <begin position="88"/>
        <end position="201"/>
    </location>
</feature>
<dbReference type="GO" id="GO:0003677">
    <property type="term" value="F:DNA binding"/>
    <property type="evidence" value="ECO:0007669"/>
    <property type="project" value="InterPro"/>
</dbReference>
<dbReference type="STRING" id="1797471.A3A71_03365"/>
<dbReference type="Gene3D" id="1.10.260.40">
    <property type="entry name" value="lambda repressor-like DNA-binding domains"/>
    <property type="match status" value="1"/>
</dbReference>
<dbReference type="Pfam" id="PF01381">
    <property type="entry name" value="HTH_3"/>
    <property type="match status" value="1"/>
</dbReference>
<protein>
    <recommendedName>
        <fullName evidence="7">HTH cro/C1-type domain-containing protein</fullName>
    </recommendedName>
</protein>
<dbReference type="PANTHER" id="PTHR11527">
    <property type="entry name" value="HEAT-SHOCK PROTEIN 20 FAMILY MEMBER"/>
    <property type="match status" value="1"/>
</dbReference>
<dbReference type="InterPro" id="IPR001387">
    <property type="entry name" value="Cro/C1-type_HTH"/>
</dbReference>
<dbReference type="InterPro" id="IPR010982">
    <property type="entry name" value="Lambda_DNA-bd_dom_sf"/>
</dbReference>
<comment type="similarity">
    <text evidence="1 2">Belongs to the small heat shock protein (HSP20) family.</text>
</comment>
<gene>
    <name evidence="5" type="ORF">A3A71_03365</name>
</gene>
<dbReference type="SMART" id="SM00530">
    <property type="entry name" value="HTH_XRE"/>
    <property type="match status" value="1"/>
</dbReference>
<dbReference type="PROSITE" id="PS50943">
    <property type="entry name" value="HTH_CROC1"/>
    <property type="match status" value="1"/>
</dbReference>
<dbReference type="InterPro" id="IPR002068">
    <property type="entry name" value="A-crystallin/Hsp20_dom"/>
</dbReference>
<organism evidence="5 6">
    <name type="scientific">Candidatus Berkelbacteria bacterium RIFCSPLOWO2_01_FULL_50_28</name>
    <dbReference type="NCBI Taxonomy" id="1797471"/>
    <lineage>
        <taxon>Bacteria</taxon>
        <taxon>Candidatus Berkelbacteria</taxon>
    </lineage>
</organism>
<dbReference type="CDD" id="cd06464">
    <property type="entry name" value="ACD_sHsps-like"/>
    <property type="match status" value="1"/>
</dbReference>
<evidence type="ECO:0000259" key="3">
    <source>
        <dbReference type="PROSITE" id="PS01031"/>
    </source>
</evidence>
<dbReference type="Pfam" id="PF00011">
    <property type="entry name" value="HSP20"/>
    <property type="match status" value="1"/>
</dbReference>
<dbReference type="SUPFAM" id="SSF49764">
    <property type="entry name" value="HSP20-like chaperones"/>
    <property type="match status" value="1"/>
</dbReference>
<evidence type="ECO:0000256" key="1">
    <source>
        <dbReference type="PROSITE-ProRule" id="PRU00285"/>
    </source>
</evidence>
<dbReference type="Proteomes" id="UP000177481">
    <property type="component" value="Unassembled WGS sequence"/>
</dbReference>
<evidence type="ECO:0008006" key="7">
    <source>
        <dbReference type="Google" id="ProtNLM"/>
    </source>
</evidence>
<comment type="caution">
    <text evidence="5">The sequence shown here is derived from an EMBL/GenBank/DDBJ whole genome shotgun (WGS) entry which is preliminary data.</text>
</comment>
<accession>A0A1F5ECF4</accession>
<evidence type="ECO:0000259" key="4">
    <source>
        <dbReference type="PROSITE" id="PS50943"/>
    </source>
</evidence>
<feature type="domain" description="HTH cro/C1-type" evidence="4">
    <location>
        <begin position="9"/>
        <end position="63"/>
    </location>
</feature>
<dbReference type="EMBL" id="MEZX01000001">
    <property type="protein sequence ID" value="OGD65099.1"/>
    <property type="molecule type" value="Genomic_DNA"/>
</dbReference>
<name>A0A1F5ECF4_9BACT</name>
<dbReference type="Gene3D" id="2.60.40.790">
    <property type="match status" value="1"/>
</dbReference>
<dbReference type="InterPro" id="IPR031107">
    <property type="entry name" value="Small_HSP"/>
</dbReference>
<reference evidence="5 6" key="1">
    <citation type="journal article" date="2016" name="Nat. Commun.">
        <title>Thousands of microbial genomes shed light on interconnected biogeochemical processes in an aquifer system.</title>
        <authorList>
            <person name="Anantharaman K."/>
            <person name="Brown C.T."/>
            <person name="Hug L.A."/>
            <person name="Sharon I."/>
            <person name="Castelle C.J."/>
            <person name="Probst A.J."/>
            <person name="Thomas B.C."/>
            <person name="Singh A."/>
            <person name="Wilkins M.J."/>
            <person name="Karaoz U."/>
            <person name="Brodie E.L."/>
            <person name="Williams K.H."/>
            <person name="Hubbard S.S."/>
            <person name="Banfield J.F."/>
        </authorList>
    </citation>
    <scope>NUCLEOTIDE SEQUENCE [LARGE SCALE GENOMIC DNA]</scope>
</reference>
<sequence>MSSELRLLLRDLRQAQELSQDELAHQLGISRQSIISLEQGAYLPSFPLLITIIEFFNCDLEELVEGLGQNAAQLPSSDEVPIQMIEQPATSSLFGAINVYENESEYEVQVQAPGLKENELNLEFSGDTLTITAQTAVDRNDATKKLIRREWEHDSFSRQVRFAHPIKEEKVEAKLSDGTLRVTAPKVEPVKPKVKKIEVKK</sequence>
<evidence type="ECO:0000313" key="6">
    <source>
        <dbReference type="Proteomes" id="UP000177481"/>
    </source>
</evidence>
<evidence type="ECO:0000313" key="5">
    <source>
        <dbReference type="EMBL" id="OGD65099.1"/>
    </source>
</evidence>
<dbReference type="AlphaFoldDB" id="A0A1F5ECF4"/>